<dbReference type="GO" id="GO:0005634">
    <property type="term" value="C:nucleus"/>
    <property type="evidence" value="ECO:0007669"/>
    <property type="project" value="UniProtKB-SubCell"/>
</dbReference>
<evidence type="ECO:0000256" key="1">
    <source>
        <dbReference type="ARBA" id="ARBA00004123"/>
    </source>
</evidence>
<keyword evidence="14" id="KW-1185">Reference proteome</keyword>
<dbReference type="CDD" id="cd16651">
    <property type="entry name" value="SPL-RING_NSE2"/>
    <property type="match status" value="1"/>
</dbReference>
<sequence>MPRRLVNRRGGGDVQTLSQGPAVPEPCDVTYEPLAFPLNEVAIKKLGELSQNRDTLAYQNQLKDALRNLGHGVSDLQDRLREQRARLEQFQSRRHQRGVQPAEERLEKHLPGLEADVDALTHRSEAATRNAIDQLFALEDDAAVLSELYTAASINRRPPPGEAEDESDHTPPPSTIDSLRELRARKKAEYEAMPNYERYARHNDYVSFKKLWHDGATGDDGTPLPDASKWFRADATPVMSAGVQGAAAADDDEEPEGSDEDVAVSREVLSLKCPLTLRPMEEPLTNKQCKHTFERSAIIDYLSDAPAKQCPQTGCSQVFQRRTVNSDFYLDQFILRKIQRAKAAAADMEAESDPDEHDDTIITQGERPRPGRVVKHEAN</sequence>
<dbReference type="InterPro" id="IPR026846">
    <property type="entry name" value="Nse2(Mms21)"/>
</dbReference>
<dbReference type="PROSITE" id="PS51044">
    <property type="entry name" value="ZF_SP_RING"/>
    <property type="match status" value="1"/>
</dbReference>
<dbReference type="InterPro" id="IPR004181">
    <property type="entry name" value="Znf_MIZ"/>
</dbReference>
<dbReference type="UniPathway" id="UPA00886"/>
<dbReference type="OrthoDB" id="26899at2759"/>
<evidence type="ECO:0000256" key="3">
    <source>
        <dbReference type="ARBA" id="ARBA00008212"/>
    </source>
</evidence>
<dbReference type="PANTHER" id="PTHR21330:SF1">
    <property type="entry name" value="E3 SUMO-PROTEIN LIGASE NSE2"/>
    <property type="match status" value="1"/>
</dbReference>
<dbReference type="EMBL" id="JPKY01000144">
    <property type="protein sequence ID" value="KFH41137.1"/>
    <property type="molecule type" value="Genomic_DNA"/>
</dbReference>
<evidence type="ECO:0000256" key="2">
    <source>
        <dbReference type="ARBA" id="ARBA00004718"/>
    </source>
</evidence>
<evidence type="ECO:0000256" key="5">
    <source>
        <dbReference type="ARBA" id="ARBA00022723"/>
    </source>
</evidence>
<keyword evidence="9" id="KW-0539">Nucleus</keyword>
<keyword evidence="4" id="KW-0808">Transferase</keyword>
<dbReference type="AlphaFoldDB" id="A0A086SVK5"/>
<comment type="subcellular location">
    <subcellularLocation>
        <location evidence="1">Nucleus</location>
    </subcellularLocation>
</comment>
<keyword evidence="13" id="KW-0436">Ligase</keyword>
<evidence type="ECO:0000259" key="12">
    <source>
        <dbReference type="PROSITE" id="PS51044"/>
    </source>
</evidence>
<feature type="compositionally biased region" description="Acidic residues" evidence="11">
    <location>
        <begin position="348"/>
        <end position="358"/>
    </location>
</feature>
<evidence type="ECO:0000256" key="10">
    <source>
        <dbReference type="PROSITE-ProRule" id="PRU00452"/>
    </source>
</evidence>
<feature type="domain" description="SP-RING-type" evidence="12">
    <location>
        <begin position="258"/>
        <end position="343"/>
    </location>
</feature>
<reference evidence="14" key="1">
    <citation type="journal article" date="2014" name="Genome Announc.">
        <title>Genome sequence and annotation of Acremonium chrysogenum, producer of the beta-lactam antibiotic cephalosporin C.</title>
        <authorList>
            <person name="Terfehr D."/>
            <person name="Dahlmann T.A."/>
            <person name="Specht T."/>
            <person name="Zadra I."/>
            <person name="Kuernsteiner H."/>
            <person name="Kueck U."/>
        </authorList>
    </citation>
    <scope>NUCLEOTIDE SEQUENCE [LARGE SCALE GENOMIC DNA]</scope>
    <source>
        <strain evidence="14">ATCC 11550 / CBS 779.69 / DSM 880 / IAM 14645 / JCM 23072 / IMI 49137</strain>
    </source>
</reference>
<keyword evidence="7" id="KW-0833">Ubl conjugation pathway</keyword>
<dbReference type="PANTHER" id="PTHR21330">
    <property type="entry name" value="E3 SUMO-PROTEIN LIGASE NSE2"/>
    <property type="match status" value="1"/>
</dbReference>
<comment type="caution">
    <text evidence="13">The sequence shown here is derived from an EMBL/GenBank/DDBJ whole genome shotgun (WGS) entry which is preliminary data.</text>
</comment>
<feature type="region of interest" description="Disordered" evidence="11">
    <location>
        <begin position="1"/>
        <end position="25"/>
    </location>
</feature>
<dbReference type="GO" id="GO:0008270">
    <property type="term" value="F:zinc ion binding"/>
    <property type="evidence" value="ECO:0007669"/>
    <property type="project" value="UniProtKB-KW"/>
</dbReference>
<dbReference type="Gene3D" id="3.30.40.10">
    <property type="entry name" value="Zinc/RING finger domain, C3HC4 (zinc finger)"/>
    <property type="match status" value="1"/>
</dbReference>
<dbReference type="SUPFAM" id="SSF57850">
    <property type="entry name" value="RING/U-box"/>
    <property type="match status" value="1"/>
</dbReference>
<evidence type="ECO:0000256" key="11">
    <source>
        <dbReference type="SAM" id="MobiDB-lite"/>
    </source>
</evidence>
<feature type="region of interest" description="Disordered" evidence="11">
    <location>
        <begin position="153"/>
        <end position="176"/>
    </location>
</feature>
<dbReference type="STRING" id="857340.A0A086SVK5"/>
<dbReference type="GO" id="GO:0030915">
    <property type="term" value="C:Smc5-Smc6 complex"/>
    <property type="evidence" value="ECO:0007669"/>
    <property type="project" value="InterPro"/>
</dbReference>
<protein>
    <submittedName>
        <fullName evidence="13">E3 SUMO-protein ligase-like protein</fullName>
    </submittedName>
</protein>
<evidence type="ECO:0000256" key="8">
    <source>
        <dbReference type="ARBA" id="ARBA00022833"/>
    </source>
</evidence>
<evidence type="ECO:0000256" key="7">
    <source>
        <dbReference type="ARBA" id="ARBA00022786"/>
    </source>
</evidence>
<organism evidence="13 14">
    <name type="scientific">Hapsidospora chrysogenum (strain ATCC 11550 / CBS 779.69 / DSM 880 / IAM 14645 / JCM 23072 / IMI 49137)</name>
    <name type="common">Acremonium chrysogenum</name>
    <dbReference type="NCBI Taxonomy" id="857340"/>
    <lineage>
        <taxon>Eukaryota</taxon>
        <taxon>Fungi</taxon>
        <taxon>Dikarya</taxon>
        <taxon>Ascomycota</taxon>
        <taxon>Pezizomycotina</taxon>
        <taxon>Sordariomycetes</taxon>
        <taxon>Hypocreomycetidae</taxon>
        <taxon>Hypocreales</taxon>
        <taxon>Bionectriaceae</taxon>
        <taxon>Hapsidospora</taxon>
    </lineage>
</organism>
<dbReference type="GO" id="GO:0016874">
    <property type="term" value="F:ligase activity"/>
    <property type="evidence" value="ECO:0007669"/>
    <property type="project" value="UniProtKB-KW"/>
</dbReference>
<dbReference type="GO" id="GO:0061665">
    <property type="term" value="F:SUMO ligase activity"/>
    <property type="evidence" value="ECO:0007669"/>
    <property type="project" value="TreeGrafter"/>
</dbReference>
<evidence type="ECO:0000256" key="4">
    <source>
        <dbReference type="ARBA" id="ARBA00022679"/>
    </source>
</evidence>
<evidence type="ECO:0000313" key="14">
    <source>
        <dbReference type="Proteomes" id="UP000029964"/>
    </source>
</evidence>
<feature type="region of interest" description="Disordered" evidence="11">
    <location>
        <begin position="344"/>
        <end position="379"/>
    </location>
</feature>
<proteinExistence type="inferred from homology"/>
<gene>
    <name evidence="13" type="ORF">ACRE_081540</name>
</gene>
<keyword evidence="5" id="KW-0479">Metal-binding</keyword>
<evidence type="ECO:0000313" key="13">
    <source>
        <dbReference type="EMBL" id="KFH41137.1"/>
    </source>
</evidence>
<dbReference type="Pfam" id="PF11789">
    <property type="entry name" value="zf-Nse"/>
    <property type="match status" value="1"/>
</dbReference>
<evidence type="ECO:0000256" key="6">
    <source>
        <dbReference type="ARBA" id="ARBA00022771"/>
    </source>
</evidence>
<evidence type="ECO:0000256" key="9">
    <source>
        <dbReference type="ARBA" id="ARBA00023242"/>
    </source>
</evidence>
<comment type="pathway">
    <text evidence="2">Protein modification; protein sumoylation.</text>
</comment>
<name>A0A086SVK5_HAPC1</name>
<dbReference type="Proteomes" id="UP000029964">
    <property type="component" value="Unassembled WGS sequence"/>
</dbReference>
<comment type="similarity">
    <text evidence="3">Belongs to the NSE2 family.</text>
</comment>
<keyword evidence="6 10" id="KW-0863">Zinc-finger</keyword>
<feature type="compositionally biased region" description="Basic and acidic residues" evidence="11">
    <location>
        <begin position="366"/>
        <end position="379"/>
    </location>
</feature>
<accession>A0A086SVK5</accession>
<dbReference type="GO" id="GO:0016925">
    <property type="term" value="P:protein sumoylation"/>
    <property type="evidence" value="ECO:0007669"/>
    <property type="project" value="UniProtKB-UniPathway"/>
</dbReference>
<keyword evidence="8" id="KW-0862">Zinc</keyword>
<dbReference type="InterPro" id="IPR013083">
    <property type="entry name" value="Znf_RING/FYVE/PHD"/>
</dbReference>
<dbReference type="HOGENOM" id="CLU_028753_0_0_1"/>
<dbReference type="GO" id="GO:0000724">
    <property type="term" value="P:double-strand break repair via homologous recombination"/>
    <property type="evidence" value="ECO:0007669"/>
    <property type="project" value="InterPro"/>
</dbReference>